<evidence type="ECO:0000259" key="1">
    <source>
        <dbReference type="PROSITE" id="PS51186"/>
    </source>
</evidence>
<dbReference type="GeneID" id="93423860"/>
<dbReference type="InterPro" id="IPR000182">
    <property type="entry name" value="GNAT_dom"/>
</dbReference>
<dbReference type="AlphaFoldDB" id="A0A2V1ITP5"/>
<accession>A0A2V1ITP5</accession>
<organism evidence="2 3">
    <name type="scientific">Paramuribaculum intestinale</name>
    <dbReference type="NCBI Taxonomy" id="2094151"/>
    <lineage>
        <taxon>Bacteria</taxon>
        <taxon>Pseudomonadati</taxon>
        <taxon>Bacteroidota</taxon>
        <taxon>Bacteroidia</taxon>
        <taxon>Bacteroidales</taxon>
        <taxon>Muribaculaceae</taxon>
        <taxon>Paramuribaculum</taxon>
    </lineage>
</organism>
<dbReference type="SUPFAM" id="SSF55729">
    <property type="entry name" value="Acyl-CoA N-acyltransferases (Nat)"/>
    <property type="match status" value="1"/>
</dbReference>
<dbReference type="PROSITE" id="PS51186">
    <property type="entry name" value="GNAT"/>
    <property type="match status" value="1"/>
</dbReference>
<comment type="caution">
    <text evidence="2">The sequence shown here is derived from an EMBL/GenBank/DDBJ whole genome shotgun (WGS) entry which is preliminary data.</text>
</comment>
<name>A0A2V1ITP5_9BACT</name>
<keyword evidence="3" id="KW-1185">Reference proteome</keyword>
<evidence type="ECO:0000313" key="3">
    <source>
        <dbReference type="Proteomes" id="UP000244925"/>
    </source>
</evidence>
<dbReference type="EMBL" id="PUBV01000008">
    <property type="protein sequence ID" value="PWB08033.1"/>
    <property type="molecule type" value="Genomic_DNA"/>
</dbReference>
<dbReference type="RefSeq" id="WP_107035717.1">
    <property type="nucleotide sequence ID" value="NZ_CP098825.1"/>
</dbReference>
<dbReference type="GO" id="GO:0016747">
    <property type="term" value="F:acyltransferase activity, transferring groups other than amino-acyl groups"/>
    <property type="evidence" value="ECO:0007669"/>
    <property type="project" value="InterPro"/>
</dbReference>
<dbReference type="Gene3D" id="3.40.630.30">
    <property type="match status" value="1"/>
</dbReference>
<dbReference type="Pfam" id="PF00583">
    <property type="entry name" value="Acetyltransf_1"/>
    <property type="match status" value="1"/>
</dbReference>
<evidence type="ECO:0000313" key="2">
    <source>
        <dbReference type="EMBL" id="PWB08033.1"/>
    </source>
</evidence>
<dbReference type="InterPro" id="IPR016181">
    <property type="entry name" value="Acyl_CoA_acyltransferase"/>
</dbReference>
<sequence length="180" mass="20872">MNTTTIDTSDKELFGMVERLITEAFPEEERRPLEAFRSIADSDDRFSVMILNDGDTPVGFITLWDFEQFIYVEHFAILSELRCRHYGARALEVLHRSDRRPIVLEVELPTDDLTRRRVAFYKRAGFSLLPYDYTQPPYRHGGASLPMKIMVWTPESGVIPDFGLIRSTLHREVYGIIDAQ</sequence>
<dbReference type="Proteomes" id="UP000244925">
    <property type="component" value="Unassembled WGS sequence"/>
</dbReference>
<feature type="domain" description="N-acetyltransferase" evidence="1">
    <location>
        <begin position="4"/>
        <end position="152"/>
    </location>
</feature>
<reference evidence="3" key="1">
    <citation type="submission" date="2018-02" db="EMBL/GenBank/DDBJ databases">
        <authorList>
            <person name="Clavel T."/>
            <person name="Strowig T."/>
        </authorList>
    </citation>
    <scope>NUCLEOTIDE SEQUENCE [LARGE SCALE GENOMIC DNA]</scope>
    <source>
        <strain evidence="3">DSM 100764</strain>
    </source>
</reference>
<proteinExistence type="predicted"/>
<protein>
    <submittedName>
        <fullName evidence="2">N-acetyltransferase</fullName>
    </submittedName>
</protein>
<gene>
    <name evidence="2" type="ORF">C5O25_05410</name>
</gene>
<keyword evidence="2" id="KW-0808">Transferase</keyword>